<dbReference type="AlphaFoldDB" id="A0A175R5T0"/>
<dbReference type="Proteomes" id="UP000078272">
    <property type="component" value="Unassembled WGS sequence"/>
</dbReference>
<evidence type="ECO:0000256" key="2">
    <source>
        <dbReference type="SAM" id="MobiDB-lite"/>
    </source>
</evidence>
<sequence>MAVQSLTYAELSEVWGVSKDAARKKVEGLRLPRKLGNDGKTRVSIDLDEVHHGPKASRAETGGSPGGDRPDHPGGDRPETARPPSPEVLVLQAMVETLKADLARERNSLDREMIERLQEKERADRLGAELIAMARELAEARLDAARLSSEATRANDAAADRDTWRTLAQRPWWRRLVS</sequence>
<evidence type="ECO:0000313" key="3">
    <source>
        <dbReference type="EMBL" id="KTQ88772.1"/>
    </source>
</evidence>
<keyword evidence="1" id="KW-0175">Coiled coil</keyword>
<accession>A0A175R5T0</accession>
<proteinExistence type="predicted"/>
<feature type="compositionally biased region" description="Basic and acidic residues" evidence="2">
    <location>
        <begin position="68"/>
        <end position="80"/>
    </location>
</feature>
<feature type="region of interest" description="Disordered" evidence="2">
    <location>
        <begin position="32"/>
        <end position="86"/>
    </location>
</feature>
<feature type="coiled-coil region" evidence="1">
    <location>
        <begin position="95"/>
        <end position="157"/>
    </location>
</feature>
<dbReference type="EMBL" id="LDPZ01000041">
    <property type="protein sequence ID" value="KTQ88772.1"/>
    <property type="molecule type" value="Genomic_DNA"/>
</dbReference>
<evidence type="ECO:0000256" key="1">
    <source>
        <dbReference type="SAM" id="Coils"/>
    </source>
</evidence>
<gene>
    <name evidence="3" type="ORF">NS226_17200</name>
</gene>
<protein>
    <submittedName>
        <fullName evidence="3">Uncharacterized protein</fullName>
    </submittedName>
</protein>
<evidence type="ECO:0000313" key="4">
    <source>
        <dbReference type="Proteomes" id="UP000078272"/>
    </source>
</evidence>
<dbReference type="PATRIC" id="fig|401562.3.peg.3371"/>
<reference evidence="3 4" key="1">
    <citation type="journal article" date="2016" name="Front. Microbiol.">
        <title>Genomic Resource of Rice Seed Associated Bacteria.</title>
        <authorList>
            <person name="Midha S."/>
            <person name="Bansal K."/>
            <person name="Sharma S."/>
            <person name="Kumar N."/>
            <person name="Patil P.P."/>
            <person name="Chaudhry V."/>
            <person name="Patil P.B."/>
        </authorList>
    </citation>
    <scope>NUCLEOTIDE SEQUENCE [LARGE SCALE GENOMIC DNA]</scope>
    <source>
        <strain evidence="3 4">NS226</strain>
    </source>
</reference>
<comment type="caution">
    <text evidence="3">The sequence shown here is derived from an EMBL/GenBank/DDBJ whole genome shotgun (WGS) entry which is preliminary data.</text>
</comment>
<organism evidence="3 4">
    <name type="scientific">Aureimonas ureilytica</name>
    <dbReference type="NCBI Taxonomy" id="401562"/>
    <lineage>
        <taxon>Bacteria</taxon>
        <taxon>Pseudomonadati</taxon>
        <taxon>Pseudomonadota</taxon>
        <taxon>Alphaproteobacteria</taxon>
        <taxon>Hyphomicrobiales</taxon>
        <taxon>Aurantimonadaceae</taxon>
        <taxon>Aureimonas</taxon>
    </lineage>
</organism>
<name>A0A175R5T0_9HYPH</name>
<feature type="compositionally biased region" description="Basic and acidic residues" evidence="2">
    <location>
        <begin position="32"/>
        <end position="52"/>
    </location>
</feature>